<evidence type="ECO:0000313" key="1">
    <source>
        <dbReference type="EMBL" id="KAF2630904.1"/>
    </source>
</evidence>
<gene>
    <name evidence="1" type="ORF">BU25DRAFT_251966</name>
</gene>
<sequence>MASSKHPTTQYASDKFVESCGAILFDFAERKVCLVKYIPTNEWLLPKGRRNCGEARETAALREVFEETGYRCILHPVTMSTRAPPKDEKGDVADEARIVPNLTEPFMCTTRLLGEFNIKFIWWYIAALDKNGTTKSDGEANFIPEFYSWEEALKTITFEDDRRILERAIELVNVNLAVGDMPLE</sequence>
<reference evidence="1" key="1">
    <citation type="journal article" date="2020" name="Stud. Mycol.">
        <title>101 Dothideomycetes genomes: a test case for predicting lifestyles and emergence of pathogens.</title>
        <authorList>
            <person name="Haridas S."/>
            <person name="Albert R."/>
            <person name="Binder M."/>
            <person name="Bloem J."/>
            <person name="Labutti K."/>
            <person name="Salamov A."/>
            <person name="Andreopoulos B."/>
            <person name="Baker S."/>
            <person name="Barry K."/>
            <person name="Bills G."/>
            <person name="Bluhm B."/>
            <person name="Cannon C."/>
            <person name="Castanera R."/>
            <person name="Culley D."/>
            <person name="Daum C."/>
            <person name="Ezra D."/>
            <person name="Gonzalez J."/>
            <person name="Henrissat B."/>
            <person name="Kuo A."/>
            <person name="Liang C."/>
            <person name="Lipzen A."/>
            <person name="Lutzoni F."/>
            <person name="Magnuson J."/>
            <person name="Mondo S."/>
            <person name="Nolan M."/>
            <person name="Ohm R."/>
            <person name="Pangilinan J."/>
            <person name="Park H.-J."/>
            <person name="Ramirez L."/>
            <person name="Alfaro M."/>
            <person name="Sun H."/>
            <person name="Tritt A."/>
            <person name="Yoshinaga Y."/>
            <person name="Zwiers L.-H."/>
            <person name="Turgeon B."/>
            <person name="Goodwin S."/>
            <person name="Spatafora J."/>
            <person name="Crous P."/>
            <person name="Grigoriev I."/>
        </authorList>
    </citation>
    <scope>NUCLEOTIDE SEQUENCE</scope>
    <source>
        <strain evidence="1">CBS 525.71</strain>
    </source>
</reference>
<name>A0ACB6SA20_9PLEO</name>
<protein>
    <submittedName>
        <fullName evidence="1">Uncharacterized protein</fullName>
    </submittedName>
</protein>
<dbReference type="EMBL" id="MU006706">
    <property type="protein sequence ID" value="KAF2630904.1"/>
    <property type="molecule type" value="Genomic_DNA"/>
</dbReference>
<accession>A0ACB6SA20</accession>
<organism evidence="1 2">
    <name type="scientific">Macroventuria anomochaeta</name>
    <dbReference type="NCBI Taxonomy" id="301207"/>
    <lineage>
        <taxon>Eukaryota</taxon>
        <taxon>Fungi</taxon>
        <taxon>Dikarya</taxon>
        <taxon>Ascomycota</taxon>
        <taxon>Pezizomycotina</taxon>
        <taxon>Dothideomycetes</taxon>
        <taxon>Pleosporomycetidae</taxon>
        <taxon>Pleosporales</taxon>
        <taxon>Pleosporineae</taxon>
        <taxon>Didymellaceae</taxon>
        <taxon>Macroventuria</taxon>
    </lineage>
</organism>
<dbReference type="Proteomes" id="UP000799754">
    <property type="component" value="Unassembled WGS sequence"/>
</dbReference>
<comment type="caution">
    <text evidence="1">The sequence shown here is derived from an EMBL/GenBank/DDBJ whole genome shotgun (WGS) entry which is preliminary data.</text>
</comment>
<keyword evidence="2" id="KW-1185">Reference proteome</keyword>
<proteinExistence type="predicted"/>
<evidence type="ECO:0000313" key="2">
    <source>
        <dbReference type="Proteomes" id="UP000799754"/>
    </source>
</evidence>